<dbReference type="RefSeq" id="WP_045922296.1">
    <property type="nucleotide sequence ID" value="NZ_JAAEDY010000002.1"/>
</dbReference>
<feature type="binding site" evidence="1">
    <location>
        <position position="8"/>
    </location>
    <ligand>
        <name>Zn(2+)</name>
        <dbReference type="ChEBI" id="CHEBI:29105"/>
    </ligand>
</feature>
<keyword evidence="1" id="KW-0479">Metal-binding</keyword>
<gene>
    <name evidence="2" type="ORF">JG29_04100</name>
</gene>
<dbReference type="GO" id="GO:0008725">
    <property type="term" value="F:DNA-3-methyladenine glycosylase activity"/>
    <property type="evidence" value="ECO:0007669"/>
    <property type="project" value="InterPro"/>
</dbReference>
<comment type="caution">
    <text evidence="2">The sequence shown here is derived from an EMBL/GenBank/DDBJ whole genome shotgun (WGS) entry which is preliminary data.</text>
</comment>
<dbReference type="GO" id="GO:0046872">
    <property type="term" value="F:metal ion binding"/>
    <property type="evidence" value="ECO:0007669"/>
    <property type="project" value="UniProtKB-KW"/>
</dbReference>
<dbReference type="InterPro" id="IPR052891">
    <property type="entry name" value="DNA-3mA_glycosylase"/>
</dbReference>
<evidence type="ECO:0000313" key="3">
    <source>
        <dbReference type="Proteomes" id="UP000033695"/>
    </source>
</evidence>
<accession>A0A0F4KZH6</accession>
<keyword evidence="3" id="KW-1185">Reference proteome</keyword>
<protein>
    <submittedName>
        <fullName evidence="2">DNA-3-methyladenine glycosylase I</fullName>
    </submittedName>
</protein>
<dbReference type="PANTHER" id="PTHR30037:SF4">
    <property type="entry name" value="DNA-3-METHYLADENINE GLYCOSYLASE I"/>
    <property type="match status" value="1"/>
</dbReference>
<dbReference type="PANTHER" id="PTHR30037">
    <property type="entry name" value="DNA-3-METHYLADENINE GLYCOSYLASE 1"/>
    <property type="match status" value="1"/>
</dbReference>
<dbReference type="EMBL" id="JXBZ01000002">
    <property type="protein sequence ID" value="KJY51359.1"/>
    <property type="molecule type" value="Genomic_DNA"/>
</dbReference>
<dbReference type="PATRIC" id="fig|1218508.4.peg.418"/>
<dbReference type="STRING" id="1218508.JG29_04100"/>
<feature type="binding site" evidence="1">
    <location>
        <position position="183"/>
    </location>
    <ligand>
        <name>Zn(2+)</name>
        <dbReference type="ChEBI" id="CHEBI:29105"/>
    </ligand>
</feature>
<dbReference type="SUPFAM" id="SSF48150">
    <property type="entry name" value="DNA-glycosylase"/>
    <property type="match status" value="1"/>
</dbReference>
<keyword evidence="1" id="KW-0862">Zinc</keyword>
<dbReference type="Gene3D" id="1.10.340.30">
    <property type="entry name" value="Hypothetical protein, domain 2"/>
    <property type="match status" value="1"/>
</dbReference>
<evidence type="ECO:0000256" key="1">
    <source>
        <dbReference type="PIRSR" id="PIRSR605019-1"/>
    </source>
</evidence>
<evidence type="ECO:0000313" key="2">
    <source>
        <dbReference type="EMBL" id="KJY51359.1"/>
    </source>
</evidence>
<feature type="binding site" evidence="1">
    <location>
        <position position="179"/>
    </location>
    <ligand>
        <name>Zn(2+)</name>
        <dbReference type="ChEBI" id="CHEBI:29105"/>
    </ligand>
</feature>
<dbReference type="HOGENOM" id="CLU_083758_1_0_9"/>
<name>A0A0F4KZH6_9LACO</name>
<dbReference type="AlphaFoldDB" id="A0A0F4KZH6"/>
<reference evidence="2 3" key="1">
    <citation type="submission" date="2014-12" db="EMBL/GenBank/DDBJ databases">
        <title>Comparative genomics of the lactic acid bacteria isolated from the honey bee gut.</title>
        <authorList>
            <person name="Ellegaard K.M."/>
            <person name="Tamarit D."/>
            <person name="Javelind E."/>
            <person name="Olofsson T."/>
            <person name="Andersson S.G."/>
            <person name="Vasquez A."/>
        </authorList>
    </citation>
    <scope>NUCLEOTIDE SEQUENCE [LARGE SCALE GENOMIC DNA]</scope>
    <source>
        <strain evidence="2 3">Hon2</strain>
    </source>
</reference>
<dbReference type="Pfam" id="PF03352">
    <property type="entry name" value="Adenine_glyco"/>
    <property type="match status" value="1"/>
</dbReference>
<dbReference type="Proteomes" id="UP000033695">
    <property type="component" value="Unassembled WGS sequence"/>
</dbReference>
<dbReference type="InterPro" id="IPR011257">
    <property type="entry name" value="DNA_glycosylase"/>
</dbReference>
<proteinExistence type="predicted"/>
<feature type="binding site" evidence="1">
    <location>
        <position position="22"/>
    </location>
    <ligand>
        <name>Zn(2+)</name>
        <dbReference type="ChEBI" id="CHEBI:29105"/>
    </ligand>
</feature>
<dbReference type="OrthoDB" id="9807664at2"/>
<organism evidence="2 3">
    <name type="scientific">Bombilactobacillus mellis</name>
    <dbReference type="NCBI Taxonomy" id="1218508"/>
    <lineage>
        <taxon>Bacteria</taxon>
        <taxon>Bacillati</taxon>
        <taxon>Bacillota</taxon>
        <taxon>Bacilli</taxon>
        <taxon>Lactobacillales</taxon>
        <taxon>Lactobacillaceae</taxon>
        <taxon>Bombilactobacillus</taxon>
    </lineage>
</organism>
<sequence length="192" mass="22404">MVKELRRCLWAKQGDKLMQAYHDCEWGRPERNSQKLFELLTLEIFQSGLSWQTVLHKRANFRRAFAHFDIAAIAHFTNADVQRLLNDATIIRNRQKITATINNAQIVSQKFPREQFSNYIWSFTHGQVINHCYQTMSDIPKFDNLAWLVSQDLRQQQFKFIGPTIVYAFLQAAGVINDHTADCFLAKNRAVN</sequence>
<dbReference type="GO" id="GO:0006284">
    <property type="term" value="P:base-excision repair"/>
    <property type="evidence" value="ECO:0007669"/>
    <property type="project" value="InterPro"/>
</dbReference>
<dbReference type="InterPro" id="IPR005019">
    <property type="entry name" value="Adenine_glyco"/>
</dbReference>